<feature type="domain" description="RING-type" evidence="4">
    <location>
        <begin position="227"/>
        <end position="261"/>
    </location>
</feature>
<dbReference type="Gene3D" id="3.10.110.10">
    <property type="entry name" value="Ubiquitin Conjugating Enzyme"/>
    <property type="match status" value="1"/>
</dbReference>
<keyword evidence="1 3" id="KW-0479">Metal-binding</keyword>
<dbReference type="PANTHER" id="PTHR23306:SF3">
    <property type="entry name" value="TUMOR SUPPRESSOR PROTEIN 101"/>
    <property type="match status" value="1"/>
</dbReference>
<reference evidence="6" key="1">
    <citation type="journal article" date="2019" name="bioRxiv">
        <title>The Genome of the Zebra Mussel, Dreissena polymorpha: A Resource for Invasive Species Research.</title>
        <authorList>
            <person name="McCartney M.A."/>
            <person name="Auch B."/>
            <person name="Kono T."/>
            <person name="Mallez S."/>
            <person name="Zhang Y."/>
            <person name="Obille A."/>
            <person name="Becker A."/>
            <person name="Abrahante J.E."/>
            <person name="Garbe J."/>
            <person name="Badalamenti J.P."/>
            <person name="Herman A."/>
            <person name="Mangelson H."/>
            <person name="Liachko I."/>
            <person name="Sullivan S."/>
            <person name="Sone E.D."/>
            <person name="Koren S."/>
            <person name="Silverstein K.A.T."/>
            <person name="Beckman K.B."/>
            <person name="Gohl D.M."/>
        </authorList>
    </citation>
    <scope>NUCLEOTIDE SEQUENCE</scope>
    <source>
        <strain evidence="6">Duluth1</strain>
        <tissue evidence="6">Whole animal</tissue>
    </source>
</reference>
<dbReference type="Pfam" id="PF13920">
    <property type="entry name" value="zf-C3HC4_3"/>
    <property type="match status" value="1"/>
</dbReference>
<reference evidence="6" key="2">
    <citation type="submission" date="2020-11" db="EMBL/GenBank/DDBJ databases">
        <authorList>
            <person name="McCartney M.A."/>
            <person name="Auch B."/>
            <person name="Kono T."/>
            <person name="Mallez S."/>
            <person name="Becker A."/>
            <person name="Gohl D.M."/>
            <person name="Silverstein K.A.T."/>
            <person name="Koren S."/>
            <person name="Bechman K.B."/>
            <person name="Herman A."/>
            <person name="Abrahante J.E."/>
            <person name="Garbe J."/>
        </authorList>
    </citation>
    <scope>NUCLEOTIDE SEQUENCE</scope>
    <source>
        <strain evidence="6">Duluth1</strain>
        <tissue evidence="6">Whole animal</tissue>
    </source>
</reference>
<keyword evidence="2" id="KW-0862">Zinc</keyword>
<gene>
    <name evidence="6" type="ORF">DPMN_180579</name>
</gene>
<evidence type="ECO:0000256" key="2">
    <source>
        <dbReference type="ARBA" id="ARBA00022833"/>
    </source>
</evidence>
<dbReference type="InterPro" id="IPR008883">
    <property type="entry name" value="UEV_N"/>
</dbReference>
<dbReference type="GO" id="GO:0043130">
    <property type="term" value="F:ubiquitin binding"/>
    <property type="evidence" value="ECO:0007669"/>
    <property type="project" value="TreeGrafter"/>
</dbReference>
<dbReference type="PROSITE" id="PS51322">
    <property type="entry name" value="UEV"/>
    <property type="match status" value="1"/>
</dbReference>
<dbReference type="EMBL" id="JAIWYP010000009">
    <property type="protein sequence ID" value="KAH3779100.1"/>
    <property type="molecule type" value="Genomic_DNA"/>
</dbReference>
<comment type="caution">
    <text evidence="6">The sequence shown here is derived from an EMBL/GenBank/DDBJ whole genome shotgun (WGS) entry which is preliminary data.</text>
</comment>
<sequence length="277" mass="30996">MSSYEPFLRSSLQKYKHPDVAKFDILNVITIFGDLVPKYDEFGFEDGSTKMLVLLDGTIPVTYQGKGYNIPILVCLLDSHPNSPPIVFVKPSSNMLIRPGQNVQQNGKVNLQYLREWKYPNYNLLGMIQMLVIAFGEQPPLYSRPQPPPALSGGFAAQRPSFPSASKFNEENPTLFSPYRHPHPDRSVVPSCPRSMSIDADQTTGSDSTTIDEELQELQKLQGLLRCKICKVRRVALTFQPCGHCIACEECGYKVQSCPMCPRTSKCQGMVKTIFAP</sequence>
<dbReference type="GO" id="GO:0015031">
    <property type="term" value="P:protein transport"/>
    <property type="evidence" value="ECO:0007669"/>
    <property type="project" value="InterPro"/>
</dbReference>
<evidence type="ECO:0000259" key="5">
    <source>
        <dbReference type="PROSITE" id="PS51322"/>
    </source>
</evidence>
<dbReference type="SUPFAM" id="SSF54495">
    <property type="entry name" value="UBC-like"/>
    <property type="match status" value="1"/>
</dbReference>
<dbReference type="GO" id="GO:0008333">
    <property type="term" value="P:endosome to lysosome transport"/>
    <property type="evidence" value="ECO:0007669"/>
    <property type="project" value="TreeGrafter"/>
</dbReference>
<dbReference type="CDD" id="cd11685">
    <property type="entry name" value="UEV_TSG101-like"/>
    <property type="match status" value="1"/>
</dbReference>
<dbReference type="InterPro" id="IPR016135">
    <property type="entry name" value="UBQ-conjugating_enzyme/RWD"/>
</dbReference>
<dbReference type="Pfam" id="PF05743">
    <property type="entry name" value="UEV"/>
    <property type="match status" value="1"/>
</dbReference>
<keyword evidence="1 3" id="KW-0863">Zinc-finger</keyword>
<evidence type="ECO:0000256" key="3">
    <source>
        <dbReference type="PROSITE-ProRule" id="PRU00175"/>
    </source>
</evidence>
<name>A0A9D4EJA3_DREPO</name>
<protein>
    <submittedName>
        <fullName evidence="6">Uncharacterized protein</fullName>
    </submittedName>
</protein>
<dbReference type="GO" id="GO:0008270">
    <property type="term" value="F:zinc ion binding"/>
    <property type="evidence" value="ECO:0007669"/>
    <property type="project" value="UniProtKB-KW"/>
</dbReference>
<dbReference type="AlphaFoldDB" id="A0A9D4EJA3"/>
<dbReference type="InterPro" id="IPR052070">
    <property type="entry name" value="ESCRT-I_UEV_domain"/>
</dbReference>
<evidence type="ECO:0000313" key="7">
    <source>
        <dbReference type="Proteomes" id="UP000828390"/>
    </source>
</evidence>
<dbReference type="GO" id="GO:0000813">
    <property type="term" value="C:ESCRT I complex"/>
    <property type="evidence" value="ECO:0007669"/>
    <property type="project" value="TreeGrafter"/>
</dbReference>
<accession>A0A9D4EJA3</accession>
<proteinExistence type="predicted"/>
<dbReference type="PANTHER" id="PTHR23306">
    <property type="entry name" value="TUMOR SUSCEPTIBILITY GENE 101 PROTEIN-RELATED"/>
    <property type="match status" value="1"/>
</dbReference>
<dbReference type="Proteomes" id="UP000828390">
    <property type="component" value="Unassembled WGS sequence"/>
</dbReference>
<dbReference type="Gene3D" id="3.30.40.10">
    <property type="entry name" value="Zinc/RING finger domain, C3HC4 (zinc finger)"/>
    <property type="match status" value="1"/>
</dbReference>
<dbReference type="PROSITE" id="PS50089">
    <property type="entry name" value="ZF_RING_2"/>
    <property type="match status" value="1"/>
</dbReference>
<evidence type="ECO:0000259" key="4">
    <source>
        <dbReference type="PROSITE" id="PS50089"/>
    </source>
</evidence>
<dbReference type="InterPro" id="IPR001841">
    <property type="entry name" value="Znf_RING"/>
</dbReference>
<dbReference type="InterPro" id="IPR013083">
    <property type="entry name" value="Znf_RING/FYVE/PHD"/>
</dbReference>
<organism evidence="6 7">
    <name type="scientific">Dreissena polymorpha</name>
    <name type="common">Zebra mussel</name>
    <name type="synonym">Mytilus polymorpha</name>
    <dbReference type="NCBI Taxonomy" id="45954"/>
    <lineage>
        <taxon>Eukaryota</taxon>
        <taxon>Metazoa</taxon>
        <taxon>Spiralia</taxon>
        <taxon>Lophotrochozoa</taxon>
        <taxon>Mollusca</taxon>
        <taxon>Bivalvia</taxon>
        <taxon>Autobranchia</taxon>
        <taxon>Heteroconchia</taxon>
        <taxon>Euheterodonta</taxon>
        <taxon>Imparidentia</taxon>
        <taxon>Neoheterodontei</taxon>
        <taxon>Myida</taxon>
        <taxon>Dreissenoidea</taxon>
        <taxon>Dreissenidae</taxon>
        <taxon>Dreissena</taxon>
    </lineage>
</organism>
<evidence type="ECO:0000256" key="1">
    <source>
        <dbReference type="ARBA" id="ARBA00022771"/>
    </source>
</evidence>
<feature type="domain" description="UEV" evidence="5">
    <location>
        <begin position="2"/>
        <end position="145"/>
    </location>
</feature>
<evidence type="ECO:0000313" key="6">
    <source>
        <dbReference type="EMBL" id="KAH3779100.1"/>
    </source>
</evidence>
<keyword evidence="7" id="KW-1185">Reference proteome</keyword>